<protein>
    <submittedName>
        <fullName evidence="1">Protein NLRC3</fullName>
    </submittedName>
</protein>
<dbReference type="Proteomes" id="UP000236621">
    <property type="component" value="Unassembled WGS sequence"/>
</dbReference>
<accession>A0A2K3PSN8</accession>
<dbReference type="SMART" id="SM00368">
    <property type="entry name" value="LRR_RI"/>
    <property type="match status" value="6"/>
</dbReference>
<evidence type="ECO:0000313" key="2">
    <source>
        <dbReference type="Proteomes" id="UP000236621"/>
    </source>
</evidence>
<dbReference type="SUPFAM" id="SSF52047">
    <property type="entry name" value="RNI-like"/>
    <property type="match status" value="1"/>
</dbReference>
<dbReference type="OrthoDB" id="333024at2759"/>
<dbReference type="PANTHER" id="PTHR24113">
    <property type="entry name" value="RAN GTPASE-ACTIVATING PROTEIN 1"/>
    <property type="match status" value="1"/>
</dbReference>
<sequence length="669" mass="72585">MATATQVQLDDTPVLAIAAQEPSPDDTSPGFAQDEALHLARLTRQALHDLDLNLPDFSPSTAYTAVEILALPLDRHRVPDQLHDLPRRRSARAGLALLIAPLLYPVHEGSLTAIIRYDADRVRVRGWAALQRRYDLLLATKRNGRTVGGVGGGRQAPVWSTRITNQGPWDPVKTAVSLAGVRAVPMPVKVAQEAHLAPFLAHLRNQGTHQLTGREGGVALEGGRGEPYYRVQGAEFRKGVVYEDGRMDLCKMVVGPDHIWRLMGSLRNNTFVRHFLLGNNIIGPCGAQAIASFINEFPERMETWYLAGNCIDGPSFKLMVNAMVTSPVISNVWLKRNPLGPDAAEDVFRLVTQAENLRTLDLDQTELGDSGTADLFTRLAAYAAPEGRKLPLRNVYLNGNGISSAGAAAIASFLAAPHCAVSSVYLSCNPLGDGGAAALASALPAAPHLTRLFLQSAGVSTRGAVALCAAVEDGMRALDLGQAYATEDLGQAYNYIEDGAVPAIKEMLRGSKLEYFNLGHCPITHPGILDLDTTVLDSPSLLYYSSASILRRPSALPAFIPSRPDLPFPDANAPSVSQMESEKRVRAHLEANVRARFGADVDYTAFLHEEKRWLVSDRDVRKIDSVYRNRDAGMARRGLLTLVKGWEEGDDTLGRVRNAEGPVCVLRKG</sequence>
<name>A0A2K3PSN8_9HYPO</name>
<evidence type="ECO:0000313" key="1">
    <source>
        <dbReference type="EMBL" id="PNY18293.1"/>
    </source>
</evidence>
<dbReference type="EMBL" id="NRSZ01001315">
    <property type="protein sequence ID" value="PNY18293.1"/>
    <property type="molecule type" value="Genomic_DNA"/>
</dbReference>
<dbReference type="GO" id="GO:0005096">
    <property type="term" value="F:GTPase activator activity"/>
    <property type="evidence" value="ECO:0007669"/>
    <property type="project" value="InterPro"/>
</dbReference>
<reference evidence="1 2" key="1">
    <citation type="submission" date="2017-08" db="EMBL/GenBank/DDBJ databases">
        <title>Harnessing the power of phylogenomics to disentangle the directionality and signatures of interkingdom host jumping in the parasitic fungal genus Tolypocladium.</title>
        <authorList>
            <person name="Quandt C.A."/>
            <person name="Patterson W."/>
            <person name="Spatafora J.W."/>
        </authorList>
    </citation>
    <scope>NUCLEOTIDE SEQUENCE [LARGE SCALE GENOMIC DNA]</scope>
    <source>
        <strain evidence="1 2">CBS 113982</strain>
    </source>
</reference>
<proteinExistence type="predicted"/>
<organism evidence="1 2">
    <name type="scientific">Tolypocladium capitatum</name>
    <dbReference type="NCBI Taxonomy" id="45235"/>
    <lineage>
        <taxon>Eukaryota</taxon>
        <taxon>Fungi</taxon>
        <taxon>Dikarya</taxon>
        <taxon>Ascomycota</taxon>
        <taxon>Pezizomycotina</taxon>
        <taxon>Sordariomycetes</taxon>
        <taxon>Hypocreomycetidae</taxon>
        <taxon>Hypocreales</taxon>
        <taxon>Ophiocordycipitaceae</taxon>
        <taxon>Tolypocladium</taxon>
    </lineage>
</organism>
<dbReference type="InterPro" id="IPR001611">
    <property type="entry name" value="Leu-rich_rpt"/>
</dbReference>
<dbReference type="InterPro" id="IPR032675">
    <property type="entry name" value="LRR_dom_sf"/>
</dbReference>
<gene>
    <name evidence="1" type="ORF">TCAP_07579</name>
</gene>
<dbReference type="Gene3D" id="3.80.10.10">
    <property type="entry name" value="Ribonuclease Inhibitor"/>
    <property type="match status" value="2"/>
</dbReference>
<dbReference type="AlphaFoldDB" id="A0A2K3PSN8"/>
<dbReference type="Pfam" id="PF13516">
    <property type="entry name" value="LRR_6"/>
    <property type="match status" value="1"/>
</dbReference>
<dbReference type="InterPro" id="IPR027038">
    <property type="entry name" value="RanGap"/>
</dbReference>
<keyword evidence="2" id="KW-1185">Reference proteome</keyword>
<comment type="caution">
    <text evidence="1">The sequence shown here is derived from an EMBL/GenBank/DDBJ whole genome shotgun (WGS) entry which is preliminary data.</text>
</comment>
<dbReference type="STRING" id="45235.A0A2K3PSN8"/>